<dbReference type="Proteomes" id="UP001165121">
    <property type="component" value="Unassembled WGS sequence"/>
</dbReference>
<reference evidence="2" key="1">
    <citation type="submission" date="2023-04" db="EMBL/GenBank/DDBJ databases">
        <title>Phytophthora fragariaefolia NBRC 109709.</title>
        <authorList>
            <person name="Ichikawa N."/>
            <person name="Sato H."/>
            <person name="Tonouchi N."/>
        </authorList>
    </citation>
    <scope>NUCLEOTIDE SEQUENCE</scope>
    <source>
        <strain evidence="2">NBRC 109709</strain>
    </source>
</reference>
<keyword evidence="3" id="KW-1185">Reference proteome</keyword>
<protein>
    <submittedName>
        <fullName evidence="2">Unnamed protein product</fullName>
    </submittedName>
</protein>
<evidence type="ECO:0000313" key="3">
    <source>
        <dbReference type="Proteomes" id="UP001165121"/>
    </source>
</evidence>
<evidence type="ECO:0000256" key="1">
    <source>
        <dbReference type="SAM" id="MobiDB-lite"/>
    </source>
</evidence>
<organism evidence="2 3">
    <name type="scientific">Phytophthora fragariaefolia</name>
    <dbReference type="NCBI Taxonomy" id="1490495"/>
    <lineage>
        <taxon>Eukaryota</taxon>
        <taxon>Sar</taxon>
        <taxon>Stramenopiles</taxon>
        <taxon>Oomycota</taxon>
        <taxon>Peronosporomycetes</taxon>
        <taxon>Peronosporales</taxon>
        <taxon>Peronosporaceae</taxon>
        <taxon>Phytophthora</taxon>
    </lineage>
</organism>
<accession>A0A9W6Y6G5</accession>
<gene>
    <name evidence="2" type="ORF">Pfra01_002260600</name>
</gene>
<evidence type="ECO:0000313" key="2">
    <source>
        <dbReference type="EMBL" id="GMF54268.1"/>
    </source>
</evidence>
<name>A0A9W6Y6G5_9STRA</name>
<comment type="caution">
    <text evidence="2">The sequence shown here is derived from an EMBL/GenBank/DDBJ whole genome shotgun (WGS) entry which is preliminary data.</text>
</comment>
<feature type="region of interest" description="Disordered" evidence="1">
    <location>
        <begin position="1"/>
        <end position="32"/>
    </location>
</feature>
<dbReference type="AlphaFoldDB" id="A0A9W6Y6G5"/>
<dbReference type="EMBL" id="BSXT01003469">
    <property type="protein sequence ID" value="GMF54268.1"/>
    <property type="molecule type" value="Genomic_DNA"/>
</dbReference>
<sequence>MTSRRATLDDGAGGILELDDSDSGAEDASLPRQRPQWTRIWRTTNSDGLAEFRASLPTHAVGKSNQIGCTINQLLDDDYNLHIAVLTQCGLRWFIVPPSAARTSCNVLMMAFLG</sequence>
<proteinExistence type="predicted"/>